<dbReference type="PANTHER" id="PTHR46564">
    <property type="entry name" value="TRANSPOSASE"/>
    <property type="match status" value="1"/>
</dbReference>
<evidence type="ECO:0000313" key="3">
    <source>
        <dbReference type="Proteomes" id="UP000234343"/>
    </source>
</evidence>
<gene>
    <name evidence="2" type="ORF">CAB17_11440</name>
</gene>
<reference evidence="2 3" key="1">
    <citation type="submission" date="2017-12" db="EMBL/GenBank/DDBJ databases">
        <title>Legionella sainthelensi LA01-117, whole genome sequence of a clinical isolate from New Zealand.</title>
        <authorList>
            <person name="Cree S.L."/>
            <person name="Slow S."/>
            <person name="Kennedy M.A."/>
            <person name="Murdoch D.R."/>
            <person name="Biggs P.J."/>
            <person name="Anderson T."/>
        </authorList>
    </citation>
    <scope>NUCLEOTIDE SEQUENCE [LARGE SCALE GENOMIC DNA]</scope>
    <source>
        <strain evidence="2 3">LA01-117</strain>
    </source>
</reference>
<proteinExistence type="predicted"/>
<dbReference type="AlphaFoldDB" id="A0A2H5FM14"/>
<dbReference type="InterPro" id="IPR038717">
    <property type="entry name" value="Tc1-like_DDE_dom"/>
</dbReference>
<dbReference type="EMBL" id="CP025491">
    <property type="protein sequence ID" value="AUH72598.1"/>
    <property type="molecule type" value="Genomic_DNA"/>
</dbReference>
<feature type="domain" description="Tc1-like transposase DDE" evidence="1">
    <location>
        <begin position="74"/>
        <end position="188"/>
    </location>
</feature>
<dbReference type="Proteomes" id="UP000234343">
    <property type="component" value="Chromosome"/>
</dbReference>
<dbReference type="GO" id="GO:0003676">
    <property type="term" value="F:nucleic acid binding"/>
    <property type="evidence" value="ECO:0007669"/>
    <property type="project" value="InterPro"/>
</dbReference>
<dbReference type="Gene3D" id="3.30.420.10">
    <property type="entry name" value="Ribonuclease H-like superfamily/Ribonuclease H"/>
    <property type="match status" value="1"/>
</dbReference>
<evidence type="ECO:0000259" key="1">
    <source>
        <dbReference type="Pfam" id="PF13358"/>
    </source>
</evidence>
<dbReference type="InterPro" id="IPR036397">
    <property type="entry name" value="RNaseH_sf"/>
</dbReference>
<dbReference type="KEGG" id="lsh:CAB17_11440"/>
<evidence type="ECO:0000313" key="2">
    <source>
        <dbReference type="EMBL" id="AUH72598.1"/>
    </source>
</evidence>
<organism evidence="2 3">
    <name type="scientific">Legionella sainthelensi</name>
    <dbReference type="NCBI Taxonomy" id="28087"/>
    <lineage>
        <taxon>Bacteria</taxon>
        <taxon>Pseudomonadati</taxon>
        <taxon>Pseudomonadota</taxon>
        <taxon>Gammaproteobacteria</taxon>
        <taxon>Legionellales</taxon>
        <taxon>Legionellaceae</taxon>
        <taxon>Legionella</taxon>
    </lineage>
</organism>
<protein>
    <recommendedName>
        <fullName evidence="1">Tc1-like transposase DDE domain-containing protein</fullName>
    </recommendedName>
</protein>
<dbReference type="PANTHER" id="PTHR46564:SF1">
    <property type="entry name" value="TRANSPOSASE"/>
    <property type="match status" value="1"/>
</dbReference>
<keyword evidence="3" id="KW-1185">Reference proteome</keyword>
<accession>A0A2H5FM14</accession>
<sequence length="201" mass="22934">MRLIKWMTKPLISILKHILMPELAKDFGLTPSGDMESIEASENKTKKKSTLYAERDEQKRQNYLAQLAHHLPEQLVYIDESGIDTFITRDYGWSCRGKKIFAEVSGRRYVRECFITGLILQSKKVVAPFCYSGTCDTTLFNCWLEQCLLPALGPGYTIIMNNATFHKSEKTRTLIHNAQCSLLFFPPIPQILILSKSLGLI</sequence>
<name>A0A2H5FM14_9GAMM</name>
<dbReference type="Pfam" id="PF13358">
    <property type="entry name" value="DDE_3"/>
    <property type="match status" value="1"/>
</dbReference>